<gene>
    <name evidence="1" type="ORF">SCTVLC_1168</name>
</gene>
<reference evidence="1" key="1">
    <citation type="submission" date="2013-06" db="EMBL/GenBank/DDBJ databases">
        <authorList>
            <person name="Mazano-Marin A."/>
        </authorList>
    </citation>
    <scope>NUCLEOTIDE SEQUENCE</scope>
    <source>
        <strain evidence="1">SCt-VLC</strain>
    </source>
</reference>
<organism evidence="1">
    <name type="scientific">Serratia symbiotica SCt-VLC</name>
    <dbReference type="NCBI Taxonomy" id="1347341"/>
    <lineage>
        <taxon>Bacteria</taxon>
        <taxon>Pseudomonadati</taxon>
        <taxon>Pseudomonadota</taxon>
        <taxon>Gammaproteobacteria</taxon>
        <taxon>Enterobacterales</taxon>
        <taxon>Yersiniaceae</taxon>
        <taxon>Serratia</taxon>
        <taxon>Serratia symbiotica</taxon>
    </lineage>
</organism>
<reference evidence="1" key="2">
    <citation type="journal article" date="2014" name="Genome Biol. Evol.">
        <title>Settling down: the genome of Serratia symbiotica from the aphid Cinara tujafilina zooms in on the process of accommodation to a cooperative intracellular life.</title>
        <authorList>
            <person name="Manzano-Marin A."/>
            <person name="Latorre A."/>
        </authorList>
    </citation>
    <scope>NUCLEOTIDE SEQUENCE</scope>
    <source>
        <strain evidence="1">SCt-VLC</strain>
    </source>
</reference>
<sequence length="70" mass="7768">MKNLNISWVGICPLCDNDILKVETEDGSDSWLYEGEKITCPQCGSTGAVEVDEDHAYAVWDNDWSNSDGQ</sequence>
<proteinExistence type="predicted"/>
<dbReference type="AlphaFoldDB" id="A0A068RBI1"/>
<dbReference type="Gene3D" id="2.20.28.160">
    <property type="match status" value="1"/>
</dbReference>
<name>A0A068RBI1_9GAMM</name>
<evidence type="ECO:0000313" key="1">
    <source>
        <dbReference type="EMBL" id="CDG47886.1"/>
    </source>
</evidence>
<accession>A0A068RBI1</accession>
<dbReference type="EMBL" id="FR904233">
    <property type="protein sequence ID" value="CDG47886.1"/>
    <property type="molecule type" value="Genomic_DNA"/>
</dbReference>
<protein>
    <submittedName>
        <fullName evidence="1">Uncharacterized protein</fullName>
    </submittedName>
</protein>